<evidence type="ECO:0000313" key="5">
    <source>
        <dbReference type="Proteomes" id="UP000176005"/>
    </source>
</evidence>
<dbReference type="InterPro" id="IPR050191">
    <property type="entry name" value="ATP-dep_DNA_ligase"/>
</dbReference>
<feature type="domain" description="ATP-dependent DNA ligase family profile" evidence="3">
    <location>
        <begin position="90"/>
        <end position="177"/>
    </location>
</feature>
<evidence type="ECO:0000259" key="3">
    <source>
        <dbReference type="PROSITE" id="PS50160"/>
    </source>
</evidence>
<keyword evidence="5" id="KW-1185">Reference proteome</keyword>
<dbReference type="InterPro" id="IPR012310">
    <property type="entry name" value="DNA_ligase_ATP-dep_cent"/>
</dbReference>
<dbReference type="PANTHER" id="PTHR45674:SF4">
    <property type="entry name" value="DNA LIGASE 1"/>
    <property type="match status" value="1"/>
</dbReference>
<dbReference type="PANTHER" id="PTHR45674">
    <property type="entry name" value="DNA LIGASE 1/3 FAMILY MEMBER"/>
    <property type="match status" value="1"/>
</dbReference>
<evidence type="ECO:0000313" key="4">
    <source>
        <dbReference type="EMBL" id="OEV09341.1"/>
    </source>
</evidence>
<dbReference type="SUPFAM" id="SSF56091">
    <property type="entry name" value="DNA ligase/mRNA capping enzyme, catalytic domain"/>
    <property type="match status" value="1"/>
</dbReference>
<evidence type="ECO:0000256" key="2">
    <source>
        <dbReference type="ARBA" id="ARBA00022598"/>
    </source>
</evidence>
<dbReference type="Gene3D" id="3.30.470.30">
    <property type="entry name" value="DNA ligase/mRNA capping enzyme"/>
    <property type="match status" value="1"/>
</dbReference>
<dbReference type="GO" id="GO:0005524">
    <property type="term" value="F:ATP binding"/>
    <property type="evidence" value="ECO:0007669"/>
    <property type="project" value="InterPro"/>
</dbReference>
<dbReference type="PROSITE" id="PS50160">
    <property type="entry name" value="DNA_LIGASE_A3"/>
    <property type="match status" value="1"/>
</dbReference>
<evidence type="ECO:0000256" key="1">
    <source>
        <dbReference type="ARBA" id="ARBA00007572"/>
    </source>
</evidence>
<comment type="similarity">
    <text evidence="1">Belongs to the ATP-dependent DNA ligase family.</text>
</comment>
<accession>A0A1E7KZN6</accession>
<organism evidence="4 5">
    <name type="scientific">Streptomyces nanshensis</name>
    <dbReference type="NCBI Taxonomy" id="518642"/>
    <lineage>
        <taxon>Bacteria</taxon>
        <taxon>Bacillati</taxon>
        <taxon>Actinomycetota</taxon>
        <taxon>Actinomycetes</taxon>
        <taxon>Kitasatosporales</taxon>
        <taxon>Streptomycetaceae</taxon>
        <taxon>Streptomyces</taxon>
    </lineage>
</organism>
<proteinExistence type="inferred from homology"/>
<dbReference type="Gene3D" id="3.30.1490.70">
    <property type="match status" value="1"/>
</dbReference>
<dbReference type="Proteomes" id="UP000176005">
    <property type="component" value="Unassembled WGS sequence"/>
</dbReference>
<dbReference type="Pfam" id="PF01068">
    <property type="entry name" value="DNA_ligase_A_M"/>
    <property type="match status" value="1"/>
</dbReference>
<reference evidence="4 5" key="1">
    <citation type="journal article" date="2016" name="Front. Microbiol.">
        <title>Comparative Genomics Analysis of Streptomyces Species Reveals Their Adaptation to the Marine Environment and Their Diversity at the Genomic Level.</title>
        <authorList>
            <person name="Tian X."/>
            <person name="Zhang Z."/>
            <person name="Yang T."/>
            <person name="Chen M."/>
            <person name="Li J."/>
            <person name="Chen F."/>
            <person name="Yang J."/>
            <person name="Li W."/>
            <person name="Zhang B."/>
            <person name="Zhang Z."/>
            <person name="Wu J."/>
            <person name="Zhang C."/>
            <person name="Long L."/>
            <person name="Xiao J."/>
        </authorList>
    </citation>
    <scope>NUCLEOTIDE SEQUENCE [LARGE SCALE GENOMIC DNA]</scope>
    <source>
        <strain evidence="4 5">SCSIO 10429</strain>
    </source>
</reference>
<sequence length="274" mass="30401">MSAEPKWDGWRLLIFRTEREVYLQTRSRRLVTDLFPDLAHAAAALPAGCVLDGEAVVFTGGRTDFESVQRRGLSGRTRAAVLARKRPANFIAFDLLAEGGEATQDLRTRPYAERRDRLLHLLTPLGPPLQPTPATGQRQVAERWFEEMRSVGVEGLVLKRTASRYRPGRTSDWQKIRHAVRHDAAVIGVLGNRRRPRAVVVALPGHPTPAVTNVLPAALSFQLGRALSQLPSDDLDNVPARGWRPVPLGVTVEVQVGTTRHAGRVRVVRLRHGE</sequence>
<keyword evidence="2" id="KW-0436">Ligase</keyword>
<gene>
    <name evidence="4" type="ORF">AN218_22600</name>
</gene>
<dbReference type="AlphaFoldDB" id="A0A1E7KZN6"/>
<name>A0A1E7KZN6_9ACTN</name>
<dbReference type="EMBL" id="LJGW01000377">
    <property type="protein sequence ID" value="OEV09341.1"/>
    <property type="molecule type" value="Genomic_DNA"/>
</dbReference>
<dbReference type="GO" id="GO:0006281">
    <property type="term" value="P:DNA repair"/>
    <property type="evidence" value="ECO:0007669"/>
    <property type="project" value="InterPro"/>
</dbReference>
<dbReference type="GO" id="GO:0006310">
    <property type="term" value="P:DNA recombination"/>
    <property type="evidence" value="ECO:0007669"/>
    <property type="project" value="InterPro"/>
</dbReference>
<comment type="caution">
    <text evidence="4">The sequence shown here is derived from an EMBL/GenBank/DDBJ whole genome shotgun (WGS) entry which is preliminary data.</text>
</comment>
<dbReference type="GO" id="GO:0003910">
    <property type="term" value="F:DNA ligase (ATP) activity"/>
    <property type="evidence" value="ECO:0007669"/>
    <property type="project" value="InterPro"/>
</dbReference>
<protein>
    <recommendedName>
        <fullName evidence="3">ATP-dependent DNA ligase family profile domain-containing protein</fullName>
    </recommendedName>
</protein>